<sequence>MISFKDLETPPVHGLNPIASGVFHEFEKALPSTCRVFDDSPMSIPRVGLGKLVVGDVRDGSAKGDDVPSVDCSTPVVDGGFCGVSKVSVGAGKEDTRAARGKVGEEVTLGMEDVSPLEKPKGFCLTGFHFGSSSLLCLRGAGLSRVLGRMTL</sequence>
<proteinExistence type="predicted"/>
<organism evidence="1 2">
    <name type="scientific">Lithospermum erythrorhizon</name>
    <name type="common">Purple gromwell</name>
    <name type="synonym">Lithospermum officinale var. erythrorhizon</name>
    <dbReference type="NCBI Taxonomy" id="34254"/>
    <lineage>
        <taxon>Eukaryota</taxon>
        <taxon>Viridiplantae</taxon>
        <taxon>Streptophyta</taxon>
        <taxon>Embryophyta</taxon>
        <taxon>Tracheophyta</taxon>
        <taxon>Spermatophyta</taxon>
        <taxon>Magnoliopsida</taxon>
        <taxon>eudicotyledons</taxon>
        <taxon>Gunneridae</taxon>
        <taxon>Pentapetalae</taxon>
        <taxon>asterids</taxon>
        <taxon>lamiids</taxon>
        <taxon>Boraginales</taxon>
        <taxon>Boraginaceae</taxon>
        <taxon>Boraginoideae</taxon>
        <taxon>Lithospermeae</taxon>
        <taxon>Lithospermum</taxon>
    </lineage>
</organism>
<accession>A0AAV3PH88</accession>
<dbReference type="EMBL" id="BAABME010017694">
    <property type="protein sequence ID" value="GAA0151015.1"/>
    <property type="molecule type" value="Genomic_DNA"/>
</dbReference>
<dbReference type="AlphaFoldDB" id="A0AAV3PH88"/>
<keyword evidence="2" id="KW-1185">Reference proteome</keyword>
<protein>
    <submittedName>
        <fullName evidence="1">Uncharacterized protein</fullName>
    </submittedName>
</protein>
<dbReference type="Proteomes" id="UP001454036">
    <property type="component" value="Unassembled WGS sequence"/>
</dbReference>
<name>A0AAV3PH88_LITER</name>
<evidence type="ECO:0000313" key="2">
    <source>
        <dbReference type="Proteomes" id="UP001454036"/>
    </source>
</evidence>
<evidence type="ECO:0000313" key="1">
    <source>
        <dbReference type="EMBL" id="GAA0151015.1"/>
    </source>
</evidence>
<comment type="caution">
    <text evidence="1">The sequence shown here is derived from an EMBL/GenBank/DDBJ whole genome shotgun (WGS) entry which is preliminary data.</text>
</comment>
<gene>
    <name evidence="1" type="ORF">LIER_37220</name>
</gene>
<reference evidence="1 2" key="1">
    <citation type="submission" date="2024-01" db="EMBL/GenBank/DDBJ databases">
        <title>The complete chloroplast genome sequence of Lithospermum erythrorhizon: insights into the phylogenetic relationship among Boraginaceae species and the maternal lineages of purple gromwells.</title>
        <authorList>
            <person name="Okada T."/>
            <person name="Watanabe K."/>
        </authorList>
    </citation>
    <scope>NUCLEOTIDE SEQUENCE [LARGE SCALE GENOMIC DNA]</scope>
</reference>